<sequence>MSLKIIKAGLQTTLQGAPFVGHRHIGMPAAGAADCLSFALANRLVGKATNEVALEITLSAAEFEALDESVIALTGAADTFEINGQNRPLHHSIAVKAGDIISIGAAITGCRSYLAISPKLECDILLGSGSTYIGAALGGHHGRALKNGDIIGYKSQSDIVRDGAETPTTLRPAMSNNFILRATIGPEYSTIDGGGEILFATRWRIGNRADRMGMALDGPKLNTDIATEMNSSPVFPGTIQCPANGTPILLGPDAQTTGGYPRLAQIIRADRHLIGQLKPGSEVQLVRVSPKRATEIYQEKRKLLQDWLGPITLW</sequence>
<dbReference type="PANTHER" id="PTHR43309:SF3">
    <property type="entry name" value="5-OXOPROLINASE SUBUNIT C"/>
    <property type="match status" value="1"/>
</dbReference>
<name>A0A3B0S362_9ZZZZ</name>
<accession>A0A3B0S362</accession>
<dbReference type="PANTHER" id="PTHR43309">
    <property type="entry name" value="5-OXOPROLINASE SUBUNIT C"/>
    <property type="match status" value="1"/>
</dbReference>
<evidence type="ECO:0000256" key="3">
    <source>
        <dbReference type="ARBA" id="ARBA00022840"/>
    </source>
</evidence>
<dbReference type="GO" id="GO:0005524">
    <property type="term" value="F:ATP binding"/>
    <property type="evidence" value="ECO:0007669"/>
    <property type="project" value="UniProtKB-KW"/>
</dbReference>
<evidence type="ECO:0000259" key="4">
    <source>
        <dbReference type="SMART" id="SM00797"/>
    </source>
</evidence>
<dbReference type="SUPFAM" id="SSF50891">
    <property type="entry name" value="Cyclophilin-like"/>
    <property type="match status" value="1"/>
</dbReference>
<gene>
    <name evidence="5" type="ORF">MNBD_ALPHA04-189</name>
</gene>
<dbReference type="InterPro" id="IPR029000">
    <property type="entry name" value="Cyclophilin-like_dom_sf"/>
</dbReference>
<protein>
    <submittedName>
        <fullName evidence="5">Allophanate hydrolase 2 subunit 2</fullName>
        <ecNumber evidence="5">3.5.1.54</ecNumber>
    </submittedName>
</protein>
<organism evidence="5">
    <name type="scientific">hydrothermal vent metagenome</name>
    <dbReference type="NCBI Taxonomy" id="652676"/>
    <lineage>
        <taxon>unclassified sequences</taxon>
        <taxon>metagenomes</taxon>
        <taxon>ecological metagenomes</taxon>
    </lineage>
</organism>
<proteinExistence type="predicted"/>
<evidence type="ECO:0000256" key="2">
    <source>
        <dbReference type="ARBA" id="ARBA00022801"/>
    </source>
</evidence>
<dbReference type="AlphaFoldDB" id="A0A3B0S362"/>
<dbReference type="GO" id="GO:0004039">
    <property type="term" value="F:allophanate hydrolase activity"/>
    <property type="evidence" value="ECO:0007669"/>
    <property type="project" value="UniProtKB-EC"/>
</dbReference>
<dbReference type="SMART" id="SM00797">
    <property type="entry name" value="AHS2"/>
    <property type="match status" value="1"/>
</dbReference>
<dbReference type="InterPro" id="IPR003778">
    <property type="entry name" value="CT_A_B"/>
</dbReference>
<dbReference type="EMBL" id="UOEF01000283">
    <property type="protein sequence ID" value="VAV99227.1"/>
    <property type="molecule type" value="Genomic_DNA"/>
</dbReference>
<keyword evidence="1" id="KW-0547">Nucleotide-binding</keyword>
<dbReference type="Gene3D" id="2.40.100.10">
    <property type="entry name" value="Cyclophilin-like"/>
    <property type="match status" value="1"/>
</dbReference>
<dbReference type="EC" id="3.5.1.54" evidence="5"/>
<feature type="domain" description="Carboxyltransferase" evidence="4">
    <location>
        <begin position="24"/>
        <end position="303"/>
    </location>
</feature>
<keyword evidence="2 5" id="KW-0378">Hydrolase</keyword>
<keyword evidence="3" id="KW-0067">ATP-binding</keyword>
<evidence type="ECO:0000313" key="5">
    <source>
        <dbReference type="EMBL" id="VAV99227.1"/>
    </source>
</evidence>
<reference evidence="5" key="1">
    <citation type="submission" date="2018-06" db="EMBL/GenBank/DDBJ databases">
        <authorList>
            <person name="Zhirakovskaya E."/>
        </authorList>
    </citation>
    <scope>NUCLEOTIDE SEQUENCE</scope>
</reference>
<dbReference type="Pfam" id="PF02626">
    <property type="entry name" value="CT_A_B"/>
    <property type="match status" value="1"/>
</dbReference>
<dbReference type="InterPro" id="IPR052708">
    <property type="entry name" value="PxpC"/>
</dbReference>
<evidence type="ECO:0000256" key="1">
    <source>
        <dbReference type="ARBA" id="ARBA00022741"/>
    </source>
</evidence>